<organism evidence="7 8">
    <name type="scientific">Ferrimonas sediminum</name>
    <dbReference type="NCBI Taxonomy" id="718193"/>
    <lineage>
        <taxon>Bacteria</taxon>
        <taxon>Pseudomonadati</taxon>
        <taxon>Pseudomonadota</taxon>
        <taxon>Gammaproteobacteria</taxon>
        <taxon>Alteromonadales</taxon>
        <taxon>Ferrimonadaceae</taxon>
        <taxon>Ferrimonas</taxon>
    </lineage>
</organism>
<evidence type="ECO:0000256" key="1">
    <source>
        <dbReference type="ARBA" id="ARBA00010797"/>
    </source>
</evidence>
<protein>
    <recommendedName>
        <fullName evidence="4 5">Large ribosomal subunit protein bL27</fullName>
    </recommendedName>
</protein>
<evidence type="ECO:0000256" key="3">
    <source>
        <dbReference type="ARBA" id="ARBA00023274"/>
    </source>
</evidence>
<dbReference type="EMBL" id="FNEM01000010">
    <property type="protein sequence ID" value="SDJ59765.1"/>
    <property type="molecule type" value="Genomic_DNA"/>
</dbReference>
<proteinExistence type="inferred from homology"/>
<reference evidence="8" key="1">
    <citation type="submission" date="2016-10" db="EMBL/GenBank/DDBJ databases">
        <authorList>
            <person name="Varghese N."/>
            <person name="Submissions S."/>
        </authorList>
    </citation>
    <scope>NUCLEOTIDE SEQUENCE [LARGE SCALE GENOMIC DNA]</scope>
    <source>
        <strain evidence="8">DSM 23317</strain>
    </source>
</reference>
<evidence type="ECO:0000256" key="5">
    <source>
        <dbReference type="HAMAP-Rule" id="MF_00539"/>
    </source>
</evidence>
<dbReference type="PRINTS" id="PR00063">
    <property type="entry name" value="RIBOSOMALL27"/>
</dbReference>
<dbReference type="InterPro" id="IPR001684">
    <property type="entry name" value="Ribosomal_bL27"/>
</dbReference>
<dbReference type="RefSeq" id="WP_028112845.1">
    <property type="nucleotide sequence ID" value="NZ_FNEM01000010.1"/>
</dbReference>
<sequence length="85" mass="9169">MAHKKAGGSTRNGRDSESKRLGVKRFGGESVLAGNIIVRQRGTKFHAGTNVGIGKDHTLFATADGKVKFEVKGKQNRKFVSIEAE</sequence>
<dbReference type="PROSITE" id="PS00831">
    <property type="entry name" value="RIBOSOMAL_L27"/>
    <property type="match status" value="1"/>
</dbReference>
<dbReference type="GO" id="GO:0043022">
    <property type="term" value="F:ribosome binding"/>
    <property type="evidence" value="ECO:0007669"/>
    <property type="project" value="UniProtKB-ARBA"/>
</dbReference>
<keyword evidence="8" id="KW-1185">Reference proteome</keyword>
<name>A0A1G8V319_9GAMM</name>
<dbReference type="InterPro" id="IPR018261">
    <property type="entry name" value="Ribosomal_bL27_CS"/>
</dbReference>
<dbReference type="GO" id="GO:1902626">
    <property type="term" value="P:assembly of large subunit precursor of preribosome"/>
    <property type="evidence" value="ECO:0007669"/>
    <property type="project" value="UniProtKB-ARBA"/>
</dbReference>
<keyword evidence="3 5" id="KW-0687">Ribonucleoprotein</keyword>
<dbReference type="AlphaFoldDB" id="A0A1G8V319"/>
<dbReference type="GO" id="GO:0006412">
    <property type="term" value="P:translation"/>
    <property type="evidence" value="ECO:0007669"/>
    <property type="project" value="UniProtKB-UniRule"/>
</dbReference>
<accession>A0A1G8V319</accession>
<evidence type="ECO:0000313" key="8">
    <source>
        <dbReference type="Proteomes" id="UP000199527"/>
    </source>
</evidence>
<evidence type="ECO:0000313" key="7">
    <source>
        <dbReference type="EMBL" id="SDJ59765.1"/>
    </source>
</evidence>
<dbReference type="SUPFAM" id="SSF110324">
    <property type="entry name" value="Ribosomal L27 protein-like"/>
    <property type="match status" value="1"/>
</dbReference>
<comment type="similarity">
    <text evidence="1 5">Belongs to the bacterial ribosomal protein bL27 family.</text>
</comment>
<dbReference type="GO" id="GO:0022625">
    <property type="term" value="C:cytosolic large ribosomal subunit"/>
    <property type="evidence" value="ECO:0007669"/>
    <property type="project" value="TreeGrafter"/>
</dbReference>
<keyword evidence="2 5" id="KW-0689">Ribosomal protein</keyword>
<dbReference type="PANTHER" id="PTHR15893">
    <property type="entry name" value="RIBOSOMAL PROTEIN L27"/>
    <property type="match status" value="1"/>
</dbReference>
<evidence type="ECO:0000256" key="6">
    <source>
        <dbReference type="SAM" id="MobiDB-lite"/>
    </source>
</evidence>
<dbReference type="HAMAP" id="MF_00539">
    <property type="entry name" value="Ribosomal_bL27"/>
    <property type="match status" value="1"/>
</dbReference>
<dbReference type="FunFam" id="2.40.50.100:FF:000001">
    <property type="entry name" value="50S ribosomal protein L27"/>
    <property type="match status" value="1"/>
</dbReference>
<dbReference type="NCBIfam" id="TIGR00062">
    <property type="entry name" value="L27"/>
    <property type="match status" value="1"/>
</dbReference>
<dbReference type="OrthoDB" id="9803474at2"/>
<dbReference type="Proteomes" id="UP000199527">
    <property type="component" value="Unassembled WGS sequence"/>
</dbReference>
<gene>
    <name evidence="5" type="primary">rpmA</name>
    <name evidence="7" type="ORF">SAMN04488540_11064</name>
</gene>
<feature type="region of interest" description="Disordered" evidence="6">
    <location>
        <begin position="1"/>
        <end position="22"/>
    </location>
</feature>
<dbReference type="Gene3D" id="2.40.50.100">
    <property type="match status" value="1"/>
</dbReference>
<dbReference type="PANTHER" id="PTHR15893:SF0">
    <property type="entry name" value="LARGE RIBOSOMAL SUBUNIT PROTEIN BL27M"/>
    <property type="match status" value="1"/>
</dbReference>
<evidence type="ECO:0000256" key="4">
    <source>
        <dbReference type="ARBA" id="ARBA00035175"/>
    </source>
</evidence>
<dbReference type="GO" id="GO:0003735">
    <property type="term" value="F:structural constituent of ribosome"/>
    <property type="evidence" value="ECO:0007669"/>
    <property type="project" value="InterPro"/>
</dbReference>
<evidence type="ECO:0000256" key="2">
    <source>
        <dbReference type="ARBA" id="ARBA00022980"/>
    </source>
</evidence>
<dbReference type="Pfam" id="PF01016">
    <property type="entry name" value="Ribosomal_L27"/>
    <property type="match status" value="1"/>
</dbReference>